<dbReference type="SMART" id="SM00513">
    <property type="entry name" value="SAP"/>
    <property type="match status" value="1"/>
</dbReference>
<evidence type="ECO:0000313" key="5">
    <source>
        <dbReference type="EMBL" id="KAL2870628.1"/>
    </source>
</evidence>
<dbReference type="GeneID" id="98141217"/>
<dbReference type="InterPro" id="IPR052240">
    <property type="entry name" value="SAP_domain_ribonucleoprotein"/>
</dbReference>
<feature type="compositionally biased region" description="Low complexity" evidence="3">
    <location>
        <begin position="62"/>
        <end position="76"/>
    </location>
</feature>
<comment type="caution">
    <text evidence="5">The sequence shown here is derived from an EMBL/GenBank/DDBJ whole genome shotgun (WGS) entry which is preliminary data.</text>
</comment>
<dbReference type="InterPro" id="IPR003034">
    <property type="entry name" value="SAP_dom"/>
</dbReference>
<feature type="compositionally biased region" description="Low complexity" evidence="3">
    <location>
        <begin position="98"/>
        <end position="112"/>
    </location>
</feature>
<evidence type="ECO:0000313" key="6">
    <source>
        <dbReference type="Proteomes" id="UP001610432"/>
    </source>
</evidence>
<evidence type="ECO:0000256" key="3">
    <source>
        <dbReference type="SAM" id="MobiDB-lite"/>
    </source>
</evidence>
<feature type="compositionally biased region" description="Basic and acidic residues" evidence="3">
    <location>
        <begin position="250"/>
        <end position="259"/>
    </location>
</feature>
<sequence length="266" mass="28915">MASDYAKKTNAELVEILKSRGLPHTGKKADMVARLQEDDTKKAAAPAITDDVIDWEDDEVPAAGSAPAKPTVAAAPVEDNASKVEDTKAEEGQGANASQEGSEGTVTGTTEPEPQPEEKPAPNYSIGLSVTDLEEELKKRKARAEKFGITEESKAAIDEAERKLQRAKRFGADNETPNATAISRLDQALPERSRKRGRGENDQASRGGKRRNFNGRNNQRHRGRGENRNQGQNQVQGQKRSANGVANGWSEKEKAAMEARKKRFAA</sequence>
<evidence type="ECO:0000256" key="1">
    <source>
        <dbReference type="ARBA" id="ARBA00022553"/>
    </source>
</evidence>
<comment type="similarity">
    <text evidence="2">Belongs to the SAP domain-containing ribonucleoprotein family.</text>
</comment>
<organism evidence="5 6">
    <name type="scientific">Aspergillus lucknowensis</name>
    <dbReference type="NCBI Taxonomy" id="176173"/>
    <lineage>
        <taxon>Eukaryota</taxon>
        <taxon>Fungi</taxon>
        <taxon>Dikarya</taxon>
        <taxon>Ascomycota</taxon>
        <taxon>Pezizomycotina</taxon>
        <taxon>Eurotiomycetes</taxon>
        <taxon>Eurotiomycetidae</taxon>
        <taxon>Eurotiales</taxon>
        <taxon>Aspergillaceae</taxon>
        <taxon>Aspergillus</taxon>
        <taxon>Aspergillus subgen. Nidulantes</taxon>
    </lineage>
</organism>
<feature type="domain" description="SAP" evidence="4">
    <location>
        <begin position="5"/>
        <end position="39"/>
    </location>
</feature>
<dbReference type="RefSeq" id="XP_070889607.1">
    <property type="nucleotide sequence ID" value="XM_071026145.1"/>
</dbReference>
<feature type="compositionally biased region" description="Low complexity" evidence="3">
    <location>
        <begin position="228"/>
        <end position="240"/>
    </location>
</feature>
<keyword evidence="1" id="KW-0597">Phosphoprotein</keyword>
<dbReference type="PROSITE" id="PS50800">
    <property type="entry name" value="SAP"/>
    <property type="match status" value="1"/>
</dbReference>
<evidence type="ECO:0000256" key="2">
    <source>
        <dbReference type="ARBA" id="ARBA00046328"/>
    </source>
</evidence>
<dbReference type="SUPFAM" id="SSF68906">
    <property type="entry name" value="SAP domain"/>
    <property type="match status" value="1"/>
</dbReference>
<accession>A0ABR4M2Y6</accession>
<keyword evidence="6" id="KW-1185">Reference proteome</keyword>
<feature type="compositionally biased region" description="Acidic residues" evidence="3">
    <location>
        <begin position="51"/>
        <end position="60"/>
    </location>
</feature>
<name>A0ABR4M2Y6_9EURO</name>
<dbReference type="EMBL" id="JBFXLQ010000005">
    <property type="protein sequence ID" value="KAL2870628.1"/>
    <property type="molecule type" value="Genomic_DNA"/>
</dbReference>
<dbReference type="Pfam" id="PF02037">
    <property type="entry name" value="SAP"/>
    <property type="match status" value="1"/>
</dbReference>
<dbReference type="Proteomes" id="UP001610432">
    <property type="component" value="Unassembled WGS sequence"/>
</dbReference>
<gene>
    <name evidence="5" type="ORF">BJX67DRAFT_244013</name>
</gene>
<dbReference type="Pfam" id="PF18592">
    <property type="entry name" value="Tho1_MOS11_C"/>
    <property type="match status" value="1"/>
</dbReference>
<protein>
    <recommendedName>
        <fullName evidence="4">SAP domain-containing protein</fullName>
    </recommendedName>
</protein>
<dbReference type="PANTHER" id="PTHR46551">
    <property type="entry name" value="SAP DOMAIN-CONTAINING RIBONUCLEOPROTEIN"/>
    <property type="match status" value="1"/>
</dbReference>
<dbReference type="InterPro" id="IPR036361">
    <property type="entry name" value="SAP_dom_sf"/>
</dbReference>
<dbReference type="InterPro" id="IPR040746">
    <property type="entry name" value="THO1_MOS11_C"/>
</dbReference>
<feature type="compositionally biased region" description="Basic and acidic residues" evidence="3">
    <location>
        <begin position="144"/>
        <end position="164"/>
    </location>
</feature>
<feature type="compositionally biased region" description="Basic residues" evidence="3">
    <location>
        <begin position="207"/>
        <end position="223"/>
    </location>
</feature>
<feature type="region of interest" description="Disordered" evidence="3">
    <location>
        <begin position="39"/>
        <end position="266"/>
    </location>
</feature>
<proteinExistence type="inferred from homology"/>
<dbReference type="PANTHER" id="PTHR46551:SF1">
    <property type="entry name" value="SAP DOMAIN-CONTAINING RIBONUCLEOPROTEIN"/>
    <property type="match status" value="1"/>
</dbReference>
<reference evidence="5 6" key="1">
    <citation type="submission" date="2024-07" db="EMBL/GenBank/DDBJ databases">
        <title>Section-level genome sequencing and comparative genomics of Aspergillus sections Usti and Cavernicolus.</title>
        <authorList>
            <consortium name="Lawrence Berkeley National Laboratory"/>
            <person name="Nybo J.L."/>
            <person name="Vesth T.C."/>
            <person name="Theobald S."/>
            <person name="Frisvad J.C."/>
            <person name="Larsen T.O."/>
            <person name="Kjaerboelling I."/>
            <person name="Rothschild-Mancinelli K."/>
            <person name="Lyhne E.K."/>
            <person name="Kogle M.E."/>
            <person name="Barry K."/>
            <person name="Clum A."/>
            <person name="Na H."/>
            <person name="Ledsgaard L."/>
            <person name="Lin J."/>
            <person name="Lipzen A."/>
            <person name="Kuo A."/>
            <person name="Riley R."/>
            <person name="Mondo S."/>
            <person name="Labutti K."/>
            <person name="Haridas S."/>
            <person name="Pangalinan J."/>
            <person name="Salamov A.A."/>
            <person name="Simmons B.A."/>
            <person name="Magnuson J.K."/>
            <person name="Chen J."/>
            <person name="Drula E."/>
            <person name="Henrissat B."/>
            <person name="Wiebenga A."/>
            <person name="Lubbers R.J."/>
            <person name="Gomes A.C."/>
            <person name="Macurrencykelacurrency M.R."/>
            <person name="Stajich J."/>
            <person name="Grigoriev I.V."/>
            <person name="Mortensen U.H."/>
            <person name="De Vries R.P."/>
            <person name="Baker S.E."/>
            <person name="Andersen M.R."/>
        </authorList>
    </citation>
    <scope>NUCLEOTIDE SEQUENCE [LARGE SCALE GENOMIC DNA]</scope>
    <source>
        <strain evidence="5 6">CBS 449.75</strain>
    </source>
</reference>
<evidence type="ECO:0000259" key="4">
    <source>
        <dbReference type="PROSITE" id="PS50800"/>
    </source>
</evidence>
<dbReference type="Gene3D" id="1.10.720.30">
    <property type="entry name" value="SAP domain"/>
    <property type="match status" value="1"/>
</dbReference>
<feature type="compositionally biased region" description="Basic and acidic residues" evidence="3">
    <location>
        <begin position="80"/>
        <end position="91"/>
    </location>
</feature>